<accession>A0ABQ8T4N9</accession>
<gene>
    <name evidence="2" type="ORF">ANN_10702</name>
</gene>
<sequence length="111" mass="13699">MRHVTTRLATHGFHHKVCGNKTYHEPNDKCVCVLCSELCDRYHIIKCKKRQKSIAAYSKDNTTEQGIRENNREEKRREEKRREEKRREEKRREEKRREEKRREEKRREGCT</sequence>
<reference evidence="2 3" key="1">
    <citation type="journal article" date="2022" name="Allergy">
        <title>Genome assembly and annotation of Periplaneta americana reveal a comprehensive cockroach allergen profile.</title>
        <authorList>
            <person name="Wang L."/>
            <person name="Xiong Q."/>
            <person name="Saelim N."/>
            <person name="Wang L."/>
            <person name="Nong W."/>
            <person name="Wan A.T."/>
            <person name="Shi M."/>
            <person name="Liu X."/>
            <person name="Cao Q."/>
            <person name="Hui J.H.L."/>
            <person name="Sookrung N."/>
            <person name="Leung T.F."/>
            <person name="Tungtrongchitr A."/>
            <person name="Tsui S.K.W."/>
        </authorList>
    </citation>
    <scope>NUCLEOTIDE SEQUENCE [LARGE SCALE GENOMIC DNA]</scope>
    <source>
        <strain evidence="2">PWHHKU_190912</strain>
    </source>
</reference>
<evidence type="ECO:0000256" key="1">
    <source>
        <dbReference type="SAM" id="MobiDB-lite"/>
    </source>
</evidence>
<organism evidence="2 3">
    <name type="scientific">Periplaneta americana</name>
    <name type="common">American cockroach</name>
    <name type="synonym">Blatta americana</name>
    <dbReference type="NCBI Taxonomy" id="6978"/>
    <lineage>
        <taxon>Eukaryota</taxon>
        <taxon>Metazoa</taxon>
        <taxon>Ecdysozoa</taxon>
        <taxon>Arthropoda</taxon>
        <taxon>Hexapoda</taxon>
        <taxon>Insecta</taxon>
        <taxon>Pterygota</taxon>
        <taxon>Neoptera</taxon>
        <taxon>Polyneoptera</taxon>
        <taxon>Dictyoptera</taxon>
        <taxon>Blattodea</taxon>
        <taxon>Blattoidea</taxon>
        <taxon>Blattidae</taxon>
        <taxon>Blattinae</taxon>
        <taxon>Periplaneta</taxon>
    </lineage>
</organism>
<evidence type="ECO:0000313" key="3">
    <source>
        <dbReference type="Proteomes" id="UP001148838"/>
    </source>
</evidence>
<proteinExistence type="predicted"/>
<name>A0ABQ8T4N9_PERAM</name>
<dbReference type="EMBL" id="JAJSOF020000015">
    <property type="protein sequence ID" value="KAJ4440855.1"/>
    <property type="molecule type" value="Genomic_DNA"/>
</dbReference>
<protein>
    <submittedName>
        <fullName evidence="2">Uncharacterized protein</fullName>
    </submittedName>
</protein>
<dbReference type="Proteomes" id="UP001148838">
    <property type="component" value="Unassembled WGS sequence"/>
</dbReference>
<feature type="region of interest" description="Disordered" evidence="1">
    <location>
        <begin position="58"/>
        <end position="111"/>
    </location>
</feature>
<comment type="caution">
    <text evidence="2">The sequence shown here is derived from an EMBL/GenBank/DDBJ whole genome shotgun (WGS) entry which is preliminary data.</text>
</comment>
<feature type="compositionally biased region" description="Basic and acidic residues" evidence="1">
    <location>
        <begin position="66"/>
        <end position="111"/>
    </location>
</feature>
<evidence type="ECO:0000313" key="2">
    <source>
        <dbReference type="EMBL" id="KAJ4440855.1"/>
    </source>
</evidence>
<keyword evidence="3" id="KW-1185">Reference proteome</keyword>